<organism evidence="28 29">
    <name type="scientific">Dracunculus medinensis</name>
    <name type="common">Guinea worm</name>
    <dbReference type="NCBI Taxonomy" id="318479"/>
    <lineage>
        <taxon>Eukaryota</taxon>
        <taxon>Metazoa</taxon>
        <taxon>Ecdysozoa</taxon>
        <taxon>Nematoda</taxon>
        <taxon>Chromadorea</taxon>
        <taxon>Rhabditida</taxon>
        <taxon>Spirurina</taxon>
        <taxon>Dracunculoidea</taxon>
        <taxon>Dracunculidae</taxon>
        <taxon>Dracunculus</taxon>
    </lineage>
</organism>
<dbReference type="SUPFAM" id="SSF54768">
    <property type="entry name" value="dsRNA-binding domain-like"/>
    <property type="match status" value="1"/>
</dbReference>
<dbReference type="GO" id="GO:0004525">
    <property type="term" value="F:ribonuclease III activity"/>
    <property type="evidence" value="ECO:0007669"/>
    <property type="project" value="UniProtKB-EC"/>
</dbReference>
<comment type="cofactor">
    <cofactor evidence="2">
        <name>Mn(2+)</name>
        <dbReference type="ChEBI" id="CHEBI:29035"/>
    </cofactor>
</comment>
<dbReference type="SMART" id="SM00358">
    <property type="entry name" value="DSRM"/>
    <property type="match status" value="1"/>
</dbReference>
<evidence type="ECO:0000256" key="24">
    <source>
        <dbReference type="ARBA" id="ARBA00083702"/>
    </source>
</evidence>
<dbReference type="InterPro" id="IPR011907">
    <property type="entry name" value="RNase_III"/>
</dbReference>
<dbReference type="InterPro" id="IPR000999">
    <property type="entry name" value="RNase_III_dom"/>
</dbReference>
<evidence type="ECO:0000256" key="16">
    <source>
        <dbReference type="ARBA" id="ARBA00022842"/>
    </source>
</evidence>
<evidence type="ECO:0000256" key="17">
    <source>
        <dbReference type="ARBA" id="ARBA00022884"/>
    </source>
</evidence>
<sequence>LYLSFKHLNETKSVLLCYLSPVMINFYSLGGITPVLLFTTCTFSICFRTLMEIMSKLGSKRTEQSPLNHNERLEFLGDSVIEFLTTIHLFYMFPDLDEGALATYRSTMVQNKNLASLAKKIGIDDFMMYAHGPDLCHESDLRHAMANTFEAVMAAVYLDSGIDDCDRIFGEAMFQDDELRDAWFFLEEHPLKRDYPQGDRHLIQDVSALQHLTEFERSIGVTFKHIRILAKAFTRKCVGFNNLTFGHNQRLEFLGDTVLQLITTDYLYKHFPYHHEGHLSILRTCVVSNKTQSIICDDIGMANYLTLKLKDKADLVEALIGALYVDRGLGYCKIFCRVCFFPRFKLFILSQRWNDPKSQLQQRCLALRQIDGGTPDIPEYKTIGVAGPTNTRVYQVAVYFRGRRLASGCGHTLQTAQMKAAEHALKAQARLFQGTRIQSKRSDEYISGSSDPQMYIFLQIAEIGCSRSRIYI</sequence>
<name>A0A0N4UQX6_DRAME</name>
<evidence type="ECO:0000256" key="15">
    <source>
        <dbReference type="ARBA" id="ARBA00022801"/>
    </source>
</evidence>
<dbReference type="Gene3D" id="3.30.160.20">
    <property type="match status" value="1"/>
</dbReference>
<comment type="similarity">
    <text evidence="5">Belongs to the ribonuclease III family.</text>
</comment>
<dbReference type="CDD" id="cd19877">
    <property type="entry name" value="DSRM_RNAse_III_meta_like"/>
    <property type="match status" value="1"/>
</dbReference>
<evidence type="ECO:0000256" key="19">
    <source>
        <dbReference type="ARBA" id="ARBA00023211"/>
    </source>
</evidence>
<dbReference type="InterPro" id="IPR036389">
    <property type="entry name" value="RNase_III_sf"/>
</dbReference>
<dbReference type="GO" id="GO:0030154">
    <property type="term" value="P:cell differentiation"/>
    <property type="evidence" value="ECO:0007669"/>
    <property type="project" value="UniProtKB-KW"/>
</dbReference>
<evidence type="ECO:0000256" key="25">
    <source>
        <dbReference type="PROSITE-ProRule" id="PRU00266"/>
    </source>
</evidence>
<dbReference type="PROSITE" id="PS00517">
    <property type="entry name" value="RNASE_3_1"/>
    <property type="match status" value="1"/>
</dbReference>
<evidence type="ECO:0000256" key="5">
    <source>
        <dbReference type="ARBA" id="ARBA00010183"/>
    </source>
</evidence>
<protein>
    <recommendedName>
        <fullName evidence="7">Ribonuclease 3</fullName>
        <ecNumber evidence="6">3.1.26.3</ecNumber>
    </recommendedName>
    <alternativeName>
        <fullName evidence="21">Ribonuclease III</fullName>
    </alternativeName>
    <alternativeName>
        <fullName evidence="23 24">protein Drosha</fullName>
    </alternativeName>
</protein>
<proteinExistence type="inferred from homology"/>
<keyword evidence="9" id="KW-0698">rRNA processing</keyword>
<feature type="domain" description="DRBM" evidence="26">
    <location>
        <begin position="355"/>
        <end position="430"/>
    </location>
</feature>
<keyword evidence="14" id="KW-0221">Differentiation</keyword>
<dbReference type="AlphaFoldDB" id="A0A0N4UQX6"/>
<evidence type="ECO:0000313" key="29">
    <source>
        <dbReference type="WBParaSite" id="DME_0001043901-mRNA-1"/>
    </source>
</evidence>
<evidence type="ECO:0000259" key="26">
    <source>
        <dbReference type="PROSITE" id="PS50137"/>
    </source>
</evidence>
<evidence type="ECO:0000256" key="23">
    <source>
        <dbReference type="ARBA" id="ARBA00078955"/>
    </source>
</evidence>
<feature type="domain" description="RNase III" evidence="27">
    <location>
        <begin position="212"/>
        <end position="328"/>
    </location>
</feature>
<accession>A0A0N4UQX6</accession>
<keyword evidence="10" id="KW-0540">Nuclease</keyword>
<dbReference type="CDD" id="cd00593">
    <property type="entry name" value="RIBOc"/>
    <property type="match status" value="2"/>
</dbReference>
<dbReference type="PANTHER" id="PTHR11207:SF0">
    <property type="entry name" value="RIBONUCLEASE 3"/>
    <property type="match status" value="1"/>
</dbReference>
<evidence type="ECO:0000256" key="22">
    <source>
        <dbReference type="ARBA" id="ARBA00060285"/>
    </source>
</evidence>
<evidence type="ECO:0000256" key="20">
    <source>
        <dbReference type="ARBA" id="ARBA00023242"/>
    </source>
</evidence>
<dbReference type="HAMAP" id="MF_00104">
    <property type="entry name" value="RNase_III"/>
    <property type="match status" value="1"/>
</dbReference>
<dbReference type="GO" id="GO:0031054">
    <property type="term" value="P:pre-miRNA processing"/>
    <property type="evidence" value="ECO:0007669"/>
    <property type="project" value="InterPro"/>
</dbReference>
<dbReference type="FunFam" id="1.10.1520.10:FF:000002">
    <property type="entry name" value="Drosha ribonuclease III"/>
    <property type="match status" value="1"/>
</dbReference>
<dbReference type="PANTHER" id="PTHR11207">
    <property type="entry name" value="RIBONUCLEASE III"/>
    <property type="match status" value="1"/>
</dbReference>
<evidence type="ECO:0000256" key="8">
    <source>
        <dbReference type="ARBA" id="ARBA00022517"/>
    </source>
</evidence>
<evidence type="ECO:0000256" key="14">
    <source>
        <dbReference type="ARBA" id="ARBA00022782"/>
    </source>
</evidence>
<evidence type="ECO:0000256" key="13">
    <source>
        <dbReference type="ARBA" id="ARBA00022759"/>
    </source>
</evidence>
<dbReference type="GO" id="GO:0031053">
    <property type="term" value="P:primary miRNA processing"/>
    <property type="evidence" value="ECO:0007669"/>
    <property type="project" value="TreeGrafter"/>
</dbReference>
<evidence type="ECO:0000256" key="11">
    <source>
        <dbReference type="ARBA" id="ARBA00022723"/>
    </source>
</evidence>
<dbReference type="InterPro" id="IPR044442">
    <property type="entry name" value="RNAse_III_DSRM__animal"/>
</dbReference>
<keyword evidence="16" id="KW-0460">Magnesium</keyword>
<keyword evidence="8" id="KW-0690">Ribosome biogenesis</keyword>
<evidence type="ECO:0000256" key="6">
    <source>
        <dbReference type="ARBA" id="ARBA00012177"/>
    </source>
</evidence>
<keyword evidence="17 25" id="KW-0694">RNA-binding</keyword>
<evidence type="ECO:0000256" key="3">
    <source>
        <dbReference type="ARBA" id="ARBA00001946"/>
    </source>
</evidence>
<evidence type="ECO:0000256" key="12">
    <source>
        <dbReference type="ARBA" id="ARBA00022737"/>
    </source>
</evidence>
<reference evidence="29" key="1">
    <citation type="submission" date="2017-02" db="UniProtKB">
        <authorList>
            <consortium name="WormBaseParasite"/>
        </authorList>
    </citation>
    <scope>IDENTIFICATION</scope>
</reference>
<evidence type="ECO:0000259" key="27">
    <source>
        <dbReference type="PROSITE" id="PS50142"/>
    </source>
</evidence>
<keyword evidence="19" id="KW-0464">Manganese</keyword>
<keyword evidence="18" id="KW-0334">Gonadal differentiation</keyword>
<feature type="domain" description="RNase III" evidence="27">
    <location>
        <begin position="68"/>
        <end position="161"/>
    </location>
</feature>
<dbReference type="Gene3D" id="1.10.1520.10">
    <property type="entry name" value="Ribonuclease III domain"/>
    <property type="match status" value="2"/>
</dbReference>
<dbReference type="GO" id="GO:0046872">
    <property type="term" value="F:metal ion binding"/>
    <property type="evidence" value="ECO:0007669"/>
    <property type="project" value="UniProtKB-KW"/>
</dbReference>
<dbReference type="Pfam" id="PF00636">
    <property type="entry name" value="Ribonuclease_3"/>
    <property type="match status" value="1"/>
</dbReference>
<evidence type="ECO:0000256" key="1">
    <source>
        <dbReference type="ARBA" id="ARBA00000109"/>
    </source>
</evidence>
<keyword evidence="20" id="KW-0539">Nucleus</keyword>
<evidence type="ECO:0000256" key="4">
    <source>
        <dbReference type="ARBA" id="ARBA00004123"/>
    </source>
</evidence>
<dbReference type="Pfam" id="PF14622">
    <property type="entry name" value="Ribonucleas_3_3"/>
    <property type="match status" value="1"/>
</dbReference>
<dbReference type="GO" id="GO:0007506">
    <property type="term" value="P:gonadal mesoderm development"/>
    <property type="evidence" value="ECO:0007669"/>
    <property type="project" value="UniProtKB-KW"/>
</dbReference>
<dbReference type="FunFam" id="3.30.160.20:FF:000012">
    <property type="entry name" value="Drosha ribonuclease III"/>
    <property type="match status" value="1"/>
</dbReference>
<dbReference type="PROSITE" id="PS50142">
    <property type="entry name" value="RNASE_3_2"/>
    <property type="match status" value="2"/>
</dbReference>
<dbReference type="PROSITE" id="PS50137">
    <property type="entry name" value="DS_RBD"/>
    <property type="match status" value="1"/>
</dbReference>
<dbReference type="EC" id="3.1.26.3" evidence="6"/>
<dbReference type="SUPFAM" id="SSF69065">
    <property type="entry name" value="RNase III domain-like"/>
    <property type="match status" value="2"/>
</dbReference>
<comment type="subcellular location">
    <subcellularLocation>
        <location evidence="4">Nucleus</location>
    </subcellularLocation>
</comment>
<evidence type="ECO:0000256" key="2">
    <source>
        <dbReference type="ARBA" id="ARBA00001936"/>
    </source>
</evidence>
<keyword evidence="11" id="KW-0479">Metal-binding</keyword>
<dbReference type="WBParaSite" id="DME_0001043901-mRNA-1">
    <property type="protein sequence ID" value="DME_0001043901-mRNA-1"/>
    <property type="gene ID" value="DME_0001043901"/>
</dbReference>
<keyword evidence="12" id="KW-0677">Repeat</keyword>
<dbReference type="GO" id="GO:0006364">
    <property type="term" value="P:rRNA processing"/>
    <property type="evidence" value="ECO:0007669"/>
    <property type="project" value="UniProtKB-KW"/>
</dbReference>
<comment type="function">
    <text evidence="22">Executes the initial step of microRNA (miRNA) processing in the nucleus, that is the cleavage of pri-miRNA to release pre-miRNA. Involved in pre-rRNA processing. Cleaves double-strand RNA and does not cleave single-strand RNA. Involved in fertility. Required for the function or synthesis of the let-7 miRNA.</text>
</comment>
<evidence type="ECO:0000313" key="28">
    <source>
        <dbReference type="Proteomes" id="UP000038040"/>
    </source>
</evidence>
<dbReference type="Pfam" id="PF00035">
    <property type="entry name" value="dsrm"/>
    <property type="match status" value="1"/>
</dbReference>
<comment type="cofactor">
    <cofactor evidence="3">
        <name>Mg(2+)</name>
        <dbReference type="ChEBI" id="CHEBI:18420"/>
    </cofactor>
</comment>
<evidence type="ECO:0000256" key="10">
    <source>
        <dbReference type="ARBA" id="ARBA00022722"/>
    </source>
</evidence>
<comment type="catalytic activity">
    <reaction evidence="1">
        <text>Endonucleolytic cleavage to 5'-phosphomonoester.</text>
        <dbReference type="EC" id="3.1.26.3"/>
    </reaction>
</comment>
<keyword evidence="15" id="KW-0378">Hydrolase</keyword>
<dbReference type="GO" id="GO:0070877">
    <property type="term" value="C:microprocessor complex"/>
    <property type="evidence" value="ECO:0007669"/>
    <property type="project" value="TreeGrafter"/>
</dbReference>
<dbReference type="Proteomes" id="UP000038040">
    <property type="component" value="Unplaced"/>
</dbReference>
<keyword evidence="13" id="KW-0255">Endonuclease</keyword>
<evidence type="ECO:0000256" key="9">
    <source>
        <dbReference type="ARBA" id="ARBA00022552"/>
    </source>
</evidence>
<dbReference type="InterPro" id="IPR014720">
    <property type="entry name" value="dsRBD_dom"/>
</dbReference>
<evidence type="ECO:0000256" key="7">
    <source>
        <dbReference type="ARBA" id="ARBA00017706"/>
    </source>
</evidence>
<dbReference type="GO" id="GO:0003723">
    <property type="term" value="F:RNA binding"/>
    <property type="evidence" value="ECO:0007669"/>
    <property type="project" value="UniProtKB-UniRule"/>
</dbReference>
<dbReference type="SMART" id="SM00535">
    <property type="entry name" value="RIBOc"/>
    <property type="match status" value="2"/>
</dbReference>
<evidence type="ECO:0000256" key="21">
    <source>
        <dbReference type="ARBA" id="ARBA00032486"/>
    </source>
</evidence>
<evidence type="ECO:0000256" key="18">
    <source>
        <dbReference type="ARBA" id="ARBA00023156"/>
    </source>
</evidence>